<evidence type="ECO:0000259" key="2">
    <source>
        <dbReference type="Pfam" id="PF00156"/>
    </source>
</evidence>
<evidence type="ECO:0000256" key="1">
    <source>
        <dbReference type="ARBA" id="ARBA00008007"/>
    </source>
</evidence>
<sequence>MIALLKSIAADFGHLFFPHNCEGCGTDILEHSNLLCGKCLLQLPGTNFFPLQGNPVEKIFYGRLPVIQAGAAYYFTKHSLLQHLLVQLKYKQQRELGYFFGRMMGRMLEASGRFETIDLLIPVPLNRKKEYRRGYNQAQLICEGIAAVWNKPLLAHALSRTRFTDTQTHQNRLSRWQNMENVFALNDPASLQNKHVLLIDDVITTGATLEACGAALLKAGNVRVSIGAVAYTI</sequence>
<dbReference type="CDD" id="cd06223">
    <property type="entry name" value="PRTases_typeI"/>
    <property type="match status" value="1"/>
</dbReference>
<dbReference type="SUPFAM" id="SSF53271">
    <property type="entry name" value="PRTase-like"/>
    <property type="match status" value="1"/>
</dbReference>
<dbReference type="Proteomes" id="UP000198711">
    <property type="component" value="Unassembled WGS sequence"/>
</dbReference>
<accession>A0A8X8IJH4</accession>
<name>A0A8X8IJH4_9BACT</name>
<dbReference type="InterPro" id="IPR029057">
    <property type="entry name" value="PRTase-like"/>
</dbReference>
<gene>
    <name evidence="3" type="ORF">SAMN05444410_11639</name>
</gene>
<comment type="similarity">
    <text evidence="1">Belongs to the ComF/GntX family.</text>
</comment>
<keyword evidence="4" id="KW-1185">Reference proteome</keyword>
<evidence type="ECO:0000313" key="3">
    <source>
        <dbReference type="EMBL" id="SDX44763.1"/>
    </source>
</evidence>
<evidence type="ECO:0000313" key="4">
    <source>
        <dbReference type="Proteomes" id="UP000198711"/>
    </source>
</evidence>
<proteinExistence type="inferred from homology"/>
<dbReference type="InterPro" id="IPR051910">
    <property type="entry name" value="ComF/GntX_DNA_util-trans"/>
</dbReference>
<dbReference type="RefSeq" id="WP_092726127.1">
    <property type="nucleotide sequence ID" value="NZ_FNNO01000016.1"/>
</dbReference>
<dbReference type="AlphaFoldDB" id="A0A8X8IJH4"/>
<dbReference type="InterPro" id="IPR000836">
    <property type="entry name" value="PRTase_dom"/>
</dbReference>
<reference evidence="3 4" key="1">
    <citation type="submission" date="2016-10" db="EMBL/GenBank/DDBJ databases">
        <authorList>
            <person name="Varghese N."/>
            <person name="Submissions S."/>
        </authorList>
    </citation>
    <scope>NUCLEOTIDE SEQUENCE [LARGE SCALE GENOMIC DNA]</scope>
    <source>
        <strain evidence="3 4">DSM 25353</strain>
    </source>
</reference>
<organism evidence="3 4">
    <name type="scientific">Hydrobacter penzbergensis</name>
    <dbReference type="NCBI Taxonomy" id="1235997"/>
    <lineage>
        <taxon>Bacteria</taxon>
        <taxon>Pseudomonadati</taxon>
        <taxon>Bacteroidota</taxon>
        <taxon>Chitinophagia</taxon>
        <taxon>Chitinophagales</taxon>
        <taxon>Chitinophagaceae</taxon>
        <taxon>Hydrobacter</taxon>
    </lineage>
</organism>
<protein>
    <submittedName>
        <fullName evidence="3">ComF family protein</fullName>
    </submittedName>
</protein>
<feature type="domain" description="Phosphoribosyltransferase" evidence="2">
    <location>
        <begin position="161"/>
        <end position="227"/>
    </location>
</feature>
<dbReference type="PANTHER" id="PTHR47505">
    <property type="entry name" value="DNA UTILIZATION PROTEIN YHGH"/>
    <property type="match status" value="1"/>
</dbReference>
<dbReference type="Gene3D" id="3.40.50.2020">
    <property type="match status" value="1"/>
</dbReference>
<dbReference type="EMBL" id="FNNO01000016">
    <property type="protein sequence ID" value="SDX44763.1"/>
    <property type="molecule type" value="Genomic_DNA"/>
</dbReference>
<comment type="caution">
    <text evidence="3">The sequence shown here is derived from an EMBL/GenBank/DDBJ whole genome shotgun (WGS) entry which is preliminary data.</text>
</comment>
<dbReference type="PANTHER" id="PTHR47505:SF1">
    <property type="entry name" value="DNA UTILIZATION PROTEIN YHGH"/>
    <property type="match status" value="1"/>
</dbReference>
<dbReference type="Pfam" id="PF00156">
    <property type="entry name" value="Pribosyltran"/>
    <property type="match status" value="1"/>
</dbReference>